<dbReference type="EMBL" id="CP034159">
    <property type="protein sequence ID" value="AZI33943.1"/>
    <property type="molecule type" value="Genomic_DNA"/>
</dbReference>
<evidence type="ECO:0000313" key="1">
    <source>
        <dbReference type="EMBL" id="AZI33943.1"/>
    </source>
</evidence>
<proteinExistence type="predicted"/>
<gene>
    <name evidence="1" type="ORF">EIB73_12435</name>
</gene>
<keyword evidence="2" id="KW-1185">Reference proteome</keyword>
<dbReference type="RefSeq" id="WP_125025579.1">
    <property type="nucleotide sequence ID" value="NZ_CP034159.1"/>
</dbReference>
<sequence>MKSKVFRFRVTALEHEIIQRKISKTGLSMSEFFRRLSLELELKNTLTEDEIISYKNLSKYSDNFRRISNLFKLGDVTGMKKETLETSRIIKEHLNKLKIK</sequence>
<dbReference type="KEGG" id="ccas:EIB73_12435"/>
<reference evidence="2" key="1">
    <citation type="submission" date="2018-11" db="EMBL/GenBank/DDBJ databases">
        <title>Proposal to divide the Flavobacteriaceae and reorganize its genera based on Amino Acid Identity values calculated from whole genome sequences.</title>
        <authorList>
            <person name="Nicholson A.C."/>
            <person name="Gulvik C.A."/>
            <person name="Whitney A.M."/>
            <person name="Humrighouse B.W."/>
            <person name="Bell M."/>
            <person name="Holmes B."/>
            <person name="Steigerwalt A.G."/>
            <person name="Villarma A."/>
            <person name="Sheth M."/>
            <person name="Batra D."/>
            <person name="Pryor J."/>
            <person name="Bernardet J.-F."/>
            <person name="Hugo C."/>
            <person name="Kampfer P."/>
            <person name="Newman J.D."/>
            <person name="McQuiston J.R."/>
        </authorList>
    </citation>
    <scope>NUCLEOTIDE SEQUENCE [LARGE SCALE GENOMIC DNA]</scope>
    <source>
        <strain evidence="2">G0081</strain>
    </source>
</reference>
<dbReference type="OrthoDB" id="3034992at2"/>
<organism evidence="1 2">
    <name type="scientific">Kaistella carnis</name>
    <dbReference type="NCBI Taxonomy" id="1241979"/>
    <lineage>
        <taxon>Bacteria</taxon>
        <taxon>Pseudomonadati</taxon>
        <taxon>Bacteroidota</taxon>
        <taxon>Flavobacteriia</taxon>
        <taxon>Flavobacteriales</taxon>
        <taxon>Weeksellaceae</taxon>
        <taxon>Chryseobacterium group</taxon>
        <taxon>Kaistella</taxon>
    </lineage>
</organism>
<dbReference type="Pfam" id="PF21983">
    <property type="entry name" value="NikA-like"/>
    <property type="match status" value="1"/>
</dbReference>
<protein>
    <submittedName>
        <fullName evidence="1">Mobilization protein</fullName>
    </submittedName>
</protein>
<dbReference type="AlphaFoldDB" id="A0A3G8XN25"/>
<dbReference type="Proteomes" id="UP000270185">
    <property type="component" value="Chromosome"/>
</dbReference>
<dbReference type="InterPro" id="IPR053842">
    <property type="entry name" value="NikA-like"/>
</dbReference>
<evidence type="ECO:0000313" key="2">
    <source>
        <dbReference type="Proteomes" id="UP000270185"/>
    </source>
</evidence>
<name>A0A3G8XN25_9FLAO</name>
<accession>A0A3G8XN25</accession>